<evidence type="ECO:0000256" key="1">
    <source>
        <dbReference type="SAM" id="MobiDB-lite"/>
    </source>
</evidence>
<protein>
    <submittedName>
        <fullName evidence="2">Uncharacterized protein</fullName>
    </submittedName>
</protein>
<dbReference type="EMBL" id="BPQJ01000004">
    <property type="protein sequence ID" value="GJD60969.1"/>
    <property type="molecule type" value="Genomic_DNA"/>
</dbReference>
<keyword evidence="3" id="KW-1185">Reference proteome</keyword>
<dbReference type="RefSeq" id="WP_099898844.1">
    <property type="nucleotide sequence ID" value="NZ_BPQJ01000004.1"/>
</dbReference>
<organism evidence="2 3">
    <name type="scientific">Methylobacterium frigidaeris</name>
    <dbReference type="NCBI Taxonomy" id="2038277"/>
    <lineage>
        <taxon>Bacteria</taxon>
        <taxon>Pseudomonadati</taxon>
        <taxon>Pseudomonadota</taxon>
        <taxon>Alphaproteobacteria</taxon>
        <taxon>Hyphomicrobiales</taxon>
        <taxon>Methylobacteriaceae</taxon>
        <taxon>Methylobacterium</taxon>
    </lineage>
</organism>
<gene>
    <name evidence="2" type="ORF">MPEAHAMD_1109</name>
</gene>
<reference evidence="2" key="1">
    <citation type="journal article" date="2016" name="Front. Microbiol.">
        <title>Genome Sequence of the Piezophilic, Mesophilic Sulfate-Reducing Bacterium Desulfovibrio indicus J2T.</title>
        <authorList>
            <person name="Cao J."/>
            <person name="Maignien L."/>
            <person name="Shao Z."/>
            <person name="Alain K."/>
            <person name="Jebbar M."/>
        </authorList>
    </citation>
    <scope>NUCLEOTIDE SEQUENCE</scope>
    <source>
        <strain evidence="2">JCM 32048</strain>
    </source>
</reference>
<dbReference type="Proteomes" id="UP001055286">
    <property type="component" value="Unassembled WGS sequence"/>
</dbReference>
<reference evidence="2" key="2">
    <citation type="submission" date="2021-08" db="EMBL/GenBank/DDBJ databases">
        <authorList>
            <person name="Tani A."/>
            <person name="Ola A."/>
            <person name="Ogura Y."/>
            <person name="Katsura K."/>
            <person name="Hayashi T."/>
        </authorList>
    </citation>
    <scope>NUCLEOTIDE SEQUENCE</scope>
    <source>
        <strain evidence="2">JCM 32048</strain>
    </source>
</reference>
<dbReference type="AlphaFoldDB" id="A0AA37M3M3"/>
<evidence type="ECO:0000313" key="3">
    <source>
        <dbReference type="Proteomes" id="UP001055286"/>
    </source>
</evidence>
<accession>A0AA37M3M3</accession>
<feature type="region of interest" description="Disordered" evidence="1">
    <location>
        <begin position="78"/>
        <end position="103"/>
    </location>
</feature>
<comment type="caution">
    <text evidence="2">The sequence shown here is derived from an EMBL/GenBank/DDBJ whole genome shotgun (WGS) entry which is preliminary data.</text>
</comment>
<name>A0AA37M3M3_9HYPH</name>
<proteinExistence type="predicted"/>
<sequence length="103" mass="11778">MADLTDRTHEQVRQFVDAEQVFAAYRAARIELAQRFAGSMAWKTVRGHQYLYRKRKADWSSLVPRHLSFDDPALGAIPRPFARPGRRDLPTPGEAEGSIEPDR</sequence>
<evidence type="ECO:0000313" key="2">
    <source>
        <dbReference type="EMBL" id="GJD60969.1"/>
    </source>
</evidence>